<evidence type="ECO:0000256" key="2">
    <source>
        <dbReference type="ARBA" id="ARBA00009279"/>
    </source>
</evidence>
<evidence type="ECO:0000313" key="5">
    <source>
        <dbReference type="Ensembl" id="ENSUMAP00000031168"/>
    </source>
</evidence>
<keyword evidence="3" id="KW-0472">Membrane</keyword>
<dbReference type="Ensembl" id="ENSUMAT00000036849.1">
    <property type="protein sequence ID" value="ENSUMAP00000031168.1"/>
    <property type="gene ID" value="ENSUMAG00000022518.1"/>
</dbReference>
<dbReference type="GeneTree" id="ENSGT00950000183140"/>
<dbReference type="GO" id="GO:0070269">
    <property type="term" value="P:pyroptotic inflammatory response"/>
    <property type="evidence" value="ECO:0007669"/>
    <property type="project" value="TreeGrafter"/>
</dbReference>
<protein>
    <recommendedName>
        <fullName evidence="4">Gasdermin pore forming domain-containing protein</fullName>
    </recommendedName>
</protein>
<name>A0A452VC31_URSMA</name>
<dbReference type="OMA" id="VETIHDT"/>
<feature type="domain" description="Gasdermin pore forming" evidence="4">
    <location>
        <begin position="5"/>
        <end position="191"/>
    </location>
</feature>
<dbReference type="PANTHER" id="PTHR16399:SF31">
    <property type="entry name" value="GASDERMIN DOMAIN CONTAINING PROTEIN RGD1359449"/>
    <property type="match status" value="1"/>
</dbReference>
<dbReference type="GO" id="GO:0070273">
    <property type="term" value="F:phosphatidylinositol-4-phosphate binding"/>
    <property type="evidence" value="ECO:0007669"/>
    <property type="project" value="TreeGrafter"/>
</dbReference>
<evidence type="ECO:0000256" key="1">
    <source>
        <dbReference type="ARBA" id="ARBA00004308"/>
    </source>
</evidence>
<sequence length="193" mass="21327">MSSLFARDARSVVRELSRRGELVPADSLNSTPHLRPFCLVRKKHRHHPCHTQTCLLRRLAPAWTSLPTELNKGQSIPIQEMVAGAVTGAMSVSTGLPVQVTGNSGVIHSSTLTVHTLMVSPNTWETLMKRKLRTPKPLFLRELQRQKEKESLYVVTEAVETIHDTMLQSLSNTEGAGRLAFLGPGHLKVQGVP</sequence>
<dbReference type="InterPro" id="IPR040460">
    <property type="entry name" value="Gasdermin_pore"/>
</dbReference>
<dbReference type="PANTHER" id="PTHR16399">
    <property type="entry name" value="GASDERMIN"/>
    <property type="match status" value="1"/>
</dbReference>
<dbReference type="InterPro" id="IPR007677">
    <property type="entry name" value="Gasdermin"/>
</dbReference>
<reference evidence="5" key="1">
    <citation type="submission" date="2019-03" db="UniProtKB">
        <authorList>
            <consortium name="Ensembl"/>
        </authorList>
    </citation>
    <scope>IDENTIFICATION</scope>
</reference>
<dbReference type="AlphaFoldDB" id="A0A452VC31"/>
<comment type="similarity">
    <text evidence="2">Belongs to the gasdermin family.</text>
</comment>
<organism evidence="5">
    <name type="scientific">Ursus maritimus</name>
    <name type="common">Polar bear</name>
    <name type="synonym">Thalarctos maritimus</name>
    <dbReference type="NCBI Taxonomy" id="29073"/>
    <lineage>
        <taxon>Eukaryota</taxon>
        <taxon>Metazoa</taxon>
        <taxon>Chordata</taxon>
        <taxon>Craniata</taxon>
        <taxon>Vertebrata</taxon>
        <taxon>Euteleostomi</taxon>
        <taxon>Mammalia</taxon>
        <taxon>Eutheria</taxon>
        <taxon>Laurasiatheria</taxon>
        <taxon>Carnivora</taxon>
        <taxon>Caniformia</taxon>
        <taxon>Ursidae</taxon>
        <taxon>Ursus</taxon>
    </lineage>
</organism>
<comment type="subcellular location">
    <subcellularLocation>
        <location evidence="1">Endomembrane system</location>
    </subcellularLocation>
</comment>
<dbReference type="GO" id="GO:0005546">
    <property type="term" value="F:phosphatidylinositol-4,5-bisphosphate binding"/>
    <property type="evidence" value="ECO:0007669"/>
    <property type="project" value="TreeGrafter"/>
</dbReference>
<dbReference type="GO" id="GO:0001786">
    <property type="term" value="F:phosphatidylserine binding"/>
    <property type="evidence" value="ECO:0007669"/>
    <property type="project" value="TreeGrafter"/>
</dbReference>
<dbReference type="Pfam" id="PF04598">
    <property type="entry name" value="Gasdermin"/>
    <property type="match status" value="1"/>
</dbReference>
<dbReference type="GO" id="GO:0012505">
    <property type="term" value="C:endomembrane system"/>
    <property type="evidence" value="ECO:0007669"/>
    <property type="project" value="UniProtKB-SubCell"/>
</dbReference>
<dbReference type="GO" id="GO:0042742">
    <property type="term" value="P:defense response to bacterium"/>
    <property type="evidence" value="ECO:0007669"/>
    <property type="project" value="TreeGrafter"/>
</dbReference>
<proteinExistence type="inferred from homology"/>
<evidence type="ECO:0000259" key="4">
    <source>
        <dbReference type="Pfam" id="PF04598"/>
    </source>
</evidence>
<evidence type="ECO:0000256" key="3">
    <source>
        <dbReference type="ARBA" id="ARBA00023136"/>
    </source>
</evidence>
<accession>A0A452VC31</accession>